<name>A0AAV9H4J2_9PEZI</name>
<keyword evidence="2" id="KW-1185">Reference proteome</keyword>
<accession>A0AAV9H4J2</accession>
<sequence length="261" mass="28327">MVCSSRGRESHLPPVATNGALTKGRHRLIGGAGLGLTIRDLLLPALSALERIADRLLSHGDLRLLHVLLLELFILCALLVRCQFLICHDHKSQRGNLAQEHASSKLLVVLALQTCEERAQLGAVLRCLALERREAGLLDFDGARKNFLHRLGVLERQPVVEQPNTIVATLAVRAVEVHLVELEVSLLQIPLVWLAKGASGRGGGGDRFRCRGCCGFLLFLCVLGGVDVLLPLLDDLAGDASNVAICVRAQPPYRDACLCRL</sequence>
<proteinExistence type="predicted"/>
<dbReference type="EMBL" id="MU865916">
    <property type="protein sequence ID" value="KAK4454816.1"/>
    <property type="molecule type" value="Genomic_DNA"/>
</dbReference>
<dbReference type="Proteomes" id="UP001321760">
    <property type="component" value="Unassembled WGS sequence"/>
</dbReference>
<evidence type="ECO:0000313" key="1">
    <source>
        <dbReference type="EMBL" id="KAK4454816.1"/>
    </source>
</evidence>
<reference evidence="1" key="1">
    <citation type="journal article" date="2023" name="Mol. Phylogenet. Evol.">
        <title>Genome-scale phylogeny and comparative genomics of the fungal order Sordariales.</title>
        <authorList>
            <person name="Hensen N."/>
            <person name="Bonometti L."/>
            <person name="Westerberg I."/>
            <person name="Brannstrom I.O."/>
            <person name="Guillou S."/>
            <person name="Cros-Aarteil S."/>
            <person name="Calhoun S."/>
            <person name="Haridas S."/>
            <person name="Kuo A."/>
            <person name="Mondo S."/>
            <person name="Pangilinan J."/>
            <person name="Riley R."/>
            <person name="LaButti K."/>
            <person name="Andreopoulos B."/>
            <person name="Lipzen A."/>
            <person name="Chen C."/>
            <person name="Yan M."/>
            <person name="Daum C."/>
            <person name="Ng V."/>
            <person name="Clum A."/>
            <person name="Steindorff A."/>
            <person name="Ohm R.A."/>
            <person name="Martin F."/>
            <person name="Silar P."/>
            <person name="Natvig D.O."/>
            <person name="Lalanne C."/>
            <person name="Gautier V."/>
            <person name="Ament-Velasquez S.L."/>
            <person name="Kruys A."/>
            <person name="Hutchinson M.I."/>
            <person name="Powell A.J."/>
            <person name="Barry K."/>
            <person name="Miller A.N."/>
            <person name="Grigoriev I.V."/>
            <person name="Debuchy R."/>
            <person name="Gladieux P."/>
            <person name="Hiltunen Thoren M."/>
            <person name="Johannesson H."/>
        </authorList>
    </citation>
    <scope>NUCLEOTIDE SEQUENCE</scope>
    <source>
        <strain evidence="1">PSN243</strain>
    </source>
</reference>
<protein>
    <submittedName>
        <fullName evidence="1">Uncharacterized protein</fullName>
    </submittedName>
</protein>
<evidence type="ECO:0000313" key="2">
    <source>
        <dbReference type="Proteomes" id="UP001321760"/>
    </source>
</evidence>
<comment type="caution">
    <text evidence="1">The sequence shown here is derived from an EMBL/GenBank/DDBJ whole genome shotgun (WGS) entry which is preliminary data.</text>
</comment>
<organism evidence="1 2">
    <name type="scientific">Podospora aff. communis PSN243</name>
    <dbReference type="NCBI Taxonomy" id="3040156"/>
    <lineage>
        <taxon>Eukaryota</taxon>
        <taxon>Fungi</taxon>
        <taxon>Dikarya</taxon>
        <taxon>Ascomycota</taxon>
        <taxon>Pezizomycotina</taxon>
        <taxon>Sordariomycetes</taxon>
        <taxon>Sordariomycetidae</taxon>
        <taxon>Sordariales</taxon>
        <taxon>Podosporaceae</taxon>
        <taxon>Podospora</taxon>
    </lineage>
</organism>
<reference evidence="1" key="2">
    <citation type="submission" date="2023-05" db="EMBL/GenBank/DDBJ databases">
        <authorList>
            <consortium name="Lawrence Berkeley National Laboratory"/>
            <person name="Steindorff A."/>
            <person name="Hensen N."/>
            <person name="Bonometti L."/>
            <person name="Westerberg I."/>
            <person name="Brannstrom I.O."/>
            <person name="Guillou S."/>
            <person name="Cros-Aarteil S."/>
            <person name="Calhoun S."/>
            <person name="Haridas S."/>
            <person name="Kuo A."/>
            <person name="Mondo S."/>
            <person name="Pangilinan J."/>
            <person name="Riley R."/>
            <person name="Labutti K."/>
            <person name="Andreopoulos B."/>
            <person name="Lipzen A."/>
            <person name="Chen C."/>
            <person name="Yanf M."/>
            <person name="Daum C."/>
            <person name="Ng V."/>
            <person name="Clum A."/>
            <person name="Ohm R."/>
            <person name="Martin F."/>
            <person name="Silar P."/>
            <person name="Natvig D."/>
            <person name="Lalanne C."/>
            <person name="Gautier V."/>
            <person name="Ament-Velasquez S.L."/>
            <person name="Kruys A."/>
            <person name="Hutchinson M.I."/>
            <person name="Powell A.J."/>
            <person name="Barry K."/>
            <person name="Miller A.N."/>
            <person name="Grigoriev I.V."/>
            <person name="Debuchy R."/>
            <person name="Gladieux P."/>
            <person name="Thoren M.H."/>
            <person name="Johannesson H."/>
        </authorList>
    </citation>
    <scope>NUCLEOTIDE SEQUENCE</scope>
    <source>
        <strain evidence="1">PSN243</strain>
    </source>
</reference>
<dbReference type="AlphaFoldDB" id="A0AAV9H4J2"/>
<gene>
    <name evidence="1" type="ORF">QBC34DRAFT_141552</name>
</gene>